<dbReference type="Proteomes" id="UP000631114">
    <property type="component" value="Unassembled WGS sequence"/>
</dbReference>
<evidence type="ECO:0000256" key="3">
    <source>
        <dbReference type="ARBA" id="ARBA00012562"/>
    </source>
</evidence>
<keyword evidence="5" id="KW-0479">Metal-binding</keyword>
<keyword evidence="10" id="KW-0472">Membrane</keyword>
<gene>
    <name evidence="11" type="ORF">IFM89_006292</name>
</gene>
<accession>A0A835GXZ9</accession>
<organism evidence="11 12">
    <name type="scientific">Coptis chinensis</name>
    <dbReference type="NCBI Taxonomy" id="261450"/>
    <lineage>
        <taxon>Eukaryota</taxon>
        <taxon>Viridiplantae</taxon>
        <taxon>Streptophyta</taxon>
        <taxon>Embryophyta</taxon>
        <taxon>Tracheophyta</taxon>
        <taxon>Spermatophyta</taxon>
        <taxon>Magnoliopsida</taxon>
        <taxon>Ranunculales</taxon>
        <taxon>Ranunculaceae</taxon>
        <taxon>Coptidoideae</taxon>
        <taxon>Coptis</taxon>
    </lineage>
</organism>
<evidence type="ECO:0000256" key="1">
    <source>
        <dbReference type="ARBA" id="ARBA00000245"/>
    </source>
</evidence>
<feature type="transmembrane region" description="Helical" evidence="10">
    <location>
        <begin position="20"/>
        <end position="38"/>
    </location>
</feature>
<evidence type="ECO:0000256" key="5">
    <source>
        <dbReference type="ARBA" id="ARBA00022723"/>
    </source>
</evidence>
<evidence type="ECO:0000256" key="7">
    <source>
        <dbReference type="ARBA" id="ARBA00022801"/>
    </source>
</evidence>
<dbReference type="OrthoDB" id="1691996at2759"/>
<evidence type="ECO:0000256" key="6">
    <source>
        <dbReference type="ARBA" id="ARBA00022759"/>
    </source>
</evidence>
<dbReference type="InterPro" id="IPR008947">
    <property type="entry name" value="PLipase_C/P1_nuclease_dom_sf"/>
</dbReference>
<evidence type="ECO:0000313" key="11">
    <source>
        <dbReference type="EMBL" id="KAF9587967.1"/>
    </source>
</evidence>
<keyword evidence="4" id="KW-0540">Nuclease</keyword>
<keyword evidence="8" id="KW-1015">Disulfide bond</keyword>
<name>A0A835GXZ9_9MAGN</name>
<dbReference type="EMBL" id="JADFTS010000009">
    <property type="protein sequence ID" value="KAF9587967.1"/>
    <property type="molecule type" value="Genomic_DNA"/>
</dbReference>
<evidence type="ECO:0000256" key="10">
    <source>
        <dbReference type="SAM" id="Phobius"/>
    </source>
</evidence>
<dbReference type="PANTHER" id="PTHR33146">
    <property type="entry name" value="ENDONUCLEASE 4"/>
    <property type="match status" value="1"/>
</dbReference>
<keyword evidence="7" id="KW-0378">Hydrolase</keyword>
<dbReference type="Pfam" id="PF02265">
    <property type="entry name" value="S1-P1_nuclease"/>
    <property type="match status" value="1"/>
</dbReference>
<comment type="caution">
    <text evidence="11">The sequence shown here is derived from an EMBL/GenBank/DDBJ whole genome shotgun (WGS) entry which is preliminary data.</text>
</comment>
<dbReference type="GO" id="GO:0006308">
    <property type="term" value="P:DNA catabolic process"/>
    <property type="evidence" value="ECO:0007669"/>
    <property type="project" value="InterPro"/>
</dbReference>
<dbReference type="Gene3D" id="1.10.575.10">
    <property type="entry name" value="P1 Nuclease"/>
    <property type="match status" value="1"/>
</dbReference>
<comment type="similarity">
    <text evidence="2">Belongs to the nuclease type I family.</text>
</comment>
<dbReference type="GO" id="GO:0046872">
    <property type="term" value="F:metal ion binding"/>
    <property type="evidence" value="ECO:0007669"/>
    <property type="project" value="UniProtKB-KW"/>
</dbReference>
<dbReference type="GO" id="GO:0004521">
    <property type="term" value="F:RNA endonuclease activity"/>
    <property type="evidence" value="ECO:0007669"/>
    <property type="project" value="UniProtKB-ARBA"/>
</dbReference>
<dbReference type="SUPFAM" id="SSF48537">
    <property type="entry name" value="Phospholipase C/P1 nuclease"/>
    <property type="match status" value="1"/>
</dbReference>
<evidence type="ECO:0000313" key="12">
    <source>
        <dbReference type="Proteomes" id="UP000631114"/>
    </source>
</evidence>
<feature type="non-terminal residue" evidence="11">
    <location>
        <position position="1"/>
    </location>
</feature>
<dbReference type="GO" id="GO:0003676">
    <property type="term" value="F:nucleic acid binding"/>
    <property type="evidence" value="ECO:0007669"/>
    <property type="project" value="InterPro"/>
</dbReference>
<keyword evidence="6" id="KW-0255">Endonuclease</keyword>
<comment type="catalytic activity">
    <reaction evidence="1">
        <text>Endonucleolytic cleavage to 5'-phosphomononucleotide and 5'-phosphooligonucleotide end-products.</text>
        <dbReference type="EC" id="3.1.30.1"/>
    </reaction>
</comment>
<sequence length="83" mass="9263">YASESIRLACKYAYRNATPGSTLTVGLLCYCFSIFLYLRSFVLADDYFLSRLPTVERRLAQGGVRLAATLNRIFTTQPSISVA</sequence>
<proteinExistence type="inferred from homology"/>
<keyword evidence="10" id="KW-1133">Transmembrane helix</keyword>
<dbReference type="InterPro" id="IPR003154">
    <property type="entry name" value="S1/P1nuclease"/>
</dbReference>
<protein>
    <recommendedName>
        <fullName evidence="3">Aspergillus nuclease S1</fullName>
        <ecNumber evidence="3">3.1.30.1</ecNumber>
    </recommendedName>
</protein>
<keyword evidence="10" id="KW-0812">Transmembrane</keyword>
<dbReference type="EC" id="3.1.30.1" evidence="3"/>
<evidence type="ECO:0000256" key="9">
    <source>
        <dbReference type="ARBA" id="ARBA00023180"/>
    </source>
</evidence>
<keyword evidence="9" id="KW-0325">Glycoprotein</keyword>
<keyword evidence="12" id="KW-1185">Reference proteome</keyword>
<dbReference type="AlphaFoldDB" id="A0A835GXZ9"/>
<evidence type="ECO:0000256" key="8">
    <source>
        <dbReference type="ARBA" id="ARBA00023157"/>
    </source>
</evidence>
<reference evidence="11 12" key="1">
    <citation type="submission" date="2020-10" db="EMBL/GenBank/DDBJ databases">
        <title>The Coptis chinensis genome and diversification of protoberbering-type alkaloids.</title>
        <authorList>
            <person name="Wang B."/>
            <person name="Shu S."/>
            <person name="Song C."/>
            <person name="Liu Y."/>
        </authorList>
    </citation>
    <scope>NUCLEOTIDE SEQUENCE [LARGE SCALE GENOMIC DNA]</scope>
    <source>
        <strain evidence="11">HL-2020</strain>
        <tissue evidence="11">Leaf</tissue>
    </source>
</reference>
<evidence type="ECO:0000256" key="2">
    <source>
        <dbReference type="ARBA" id="ARBA00009547"/>
    </source>
</evidence>
<evidence type="ECO:0000256" key="4">
    <source>
        <dbReference type="ARBA" id="ARBA00022722"/>
    </source>
</evidence>
<dbReference type="PANTHER" id="PTHR33146:SF26">
    <property type="entry name" value="ENDONUCLEASE 4"/>
    <property type="match status" value="1"/>
</dbReference>
<dbReference type="GO" id="GO:0000014">
    <property type="term" value="F:single-stranded DNA endodeoxyribonuclease activity"/>
    <property type="evidence" value="ECO:0007669"/>
    <property type="project" value="UniProtKB-ARBA"/>
</dbReference>